<evidence type="ECO:0000313" key="4">
    <source>
        <dbReference type="Proteomes" id="UP001187315"/>
    </source>
</evidence>
<feature type="compositionally biased region" description="Basic and acidic residues" evidence="2">
    <location>
        <begin position="92"/>
        <end position="110"/>
    </location>
</feature>
<evidence type="ECO:0000313" key="3">
    <source>
        <dbReference type="EMBL" id="KAK2857742.1"/>
    </source>
</evidence>
<organism evidence="3 4">
    <name type="scientific">Tachysurus vachellii</name>
    <name type="common">Darkbarbel catfish</name>
    <name type="synonym">Pelteobagrus vachellii</name>
    <dbReference type="NCBI Taxonomy" id="175792"/>
    <lineage>
        <taxon>Eukaryota</taxon>
        <taxon>Metazoa</taxon>
        <taxon>Chordata</taxon>
        <taxon>Craniata</taxon>
        <taxon>Vertebrata</taxon>
        <taxon>Euteleostomi</taxon>
        <taxon>Actinopterygii</taxon>
        <taxon>Neopterygii</taxon>
        <taxon>Teleostei</taxon>
        <taxon>Ostariophysi</taxon>
        <taxon>Siluriformes</taxon>
        <taxon>Bagridae</taxon>
        <taxon>Tachysurus</taxon>
    </lineage>
</organism>
<dbReference type="EMBL" id="JAVHJS010000005">
    <property type="protein sequence ID" value="KAK2857742.1"/>
    <property type="molecule type" value="Genomic_DNA"/>
</dbReference>
<protein>
    <submittedName>
        <fullName evidence="3">Uncharacterized protein</fullName>
    </submittedName>
</protein>
<feature type="region of interest" description="Disordered" evidence="2">
    <location>
        <begin position="1"/>
        <end position="31"/>
    </location>
</feature>
<keyword evidence="1" id="KW-0175">Coiled coil</keyword>
<evidence type="ECO:0000256" key="1">
    <source>
        <dbReference type="SAM" id="Coils"/>
    </source>
</evidence>
<accession>A0AA88T229</accession>
<gene>
    <name evidence="3" type="ORF">Q7C36_005661</name>
</gene>
<proteinExistence type="predicted"/>
<comment type="caution">
    <text evidence="3">The sequence shown here is derived from an EMBL/GenBank/DDBJ whole genome shotgun (WGS) entry which is preliminary data.</text>
</comment>
<feature type="compositionally biased region" description="Polar residues" evidence="2">
    <location>
        <begin position="111"/>
        <end position="121"/>
    </location>
</feature>
<name>A0AA88T229_TACVA</name>
<keyword evidence="4" id="KW-1185">Reference proteome</keyword>
<sequence length="142" mass="15278">MATSSKMSVRSARSGRSSSSSVSAAHARARAEAAKVRASYASQEAKLKMEKATSQLETVRLDTELEVLTLQREADAAEVEAQVLEDAELAEHAVERGGSETEEAKIERTSEYVNSQNNIQDHSPPPSSVAFGGHSSISCWLK</sequence>
<evidence type="ECO:0000256" key="2">
    <source>
        <dbReference type="SAM" id="MobiDB-lite"/>
    </source>
</evidence>
<reference evidence="3" key="1">
    <citation type="submission" date="2023-08" db="EMBL/GenBank/DDBJ databases">
        <title>Pelteobagrus vachellii genome.</title>
        <authorList>
            <person name="Liu H."/>
        </authorList>
    </citation>
    <scope>NUCLEOTIDE SEQUENCE</scope>
    <source>
        <strain evidence="3">PRFRI_2022a</strain>
        <tissue evidence="3">Muscle</tissue>
    </source>
</reference>
<feature type="compositionally biased region" description="Low complexity" evidence="2">
    <location>
        <begin position="8"/>
        <end position="26"/>
    </location>
</feature>
<dbReference type="AlphaFoldDB" id="A0AA88T229"/>
<feature type="coiled-coil region" evidence="1">
    <location>
        <begin position="42"/>
        <end position="87"/>
    </location>
</feature>
<dbReference type="Proteomes" id="UP001187315">
    <property type="component" value="Unassembled WGS sequence"/>
</dbReference>
<feature type="region of interest" description="Disordered" evidence="2">
    <location>
        <begin position="92"/>
        <end position="142"/>
    </location>
</feature>